<evidence type="ECO:0000313" key="2">
    <source>
        <dbReference type="EMBL" id="CAF1008061.1"/>
    </source>
</evidence>
<organism evidence="3 4">
    <name type="scientific">Didymodactylos carnosus</name>
    <dbReference type="NCBI Taxonomy" id="1234261"/>
    <lineage>
        <taxon>Eukaryota</taxon>
        <taxon>Metazoa</taxon>
        <taxon>Spiralia</taxon>
        <taxon>Gnathifera</taxon>
        <taxon>Rotifera</taxon>
        <taxon>Eurotatoria</taxon>
        <taxon>Bdelloidea</taxon>
        <taxon>Philodinida</taxon>
        <taxon>Philodinidae</taxon>
        <taxon>Didymodactylos</taxon>
    </lineage>
</organism>
<dbReference type="SMART" id="SM00353">
    <property type="entry name" value="HLH"/>
    <property type="match status" value="1"/>
</dbReference>
<dbReference type="InterPro" id="IPR011598">
    <property type="entry name" value="bHLH_dom"/>
</dbReference>
<dbReference type="PROSITE" id="PS50888">
    <property type="entry name" value="BHLH"/>
    <property type="match status" value="1"/>
</dbReference>
<dbReference type="AlphaFoldDB" id="A0A8S2IS86"/>
<dbReference type="GO" id="GO:0000981">
    <property type="term" value="F:DNA-binding transcription factor activity, RNA polymerase II-specific"/>
    <property type="evidence" value="ECO:0007669"/>
    <property type="project" value="TreeGrafter"/>
</dbReference>
<proteinExistence type="predicted"/>
<gene>
    <name evidence="2" type="ORF">OVA965_LOCUS14899</name>
    <name evidence="3" type="ORF">TMI583_LOCUS14902</name>
</gene>
<dbReference type="Pfam" id="PF00010">
    <property type="entry name" value="HLH"/>
    <property type="match status" value="1"/>
</dbReference>
<evidence type="ECO:0000313" key="4">
    <source>
        <dbReference type="Proteomes" id="UP000682733"/>
    </source>
</evidence>
<dbReference type="Proteomes" id="UP000677228">
    <property type="component" value="Unassembled WGS sequence"/>
</dbReference>
<accession>A0A8S2IS86</accession>
<dbReference type="SUPFAM" id="SSF47459">
    <property type="entry name" value="HLH, helix-loop-helix DNA-binding domain"/>
    <property type="match status" value="1"/>
</dbReference>
<reference evidence="3" key="1">
    <citation type="submission" date="2021-02" db="EMBL/GenBank/DDBJ databases">
        <authorList>
            <person name="Nowell W R."/>
        </authorList>
    </citation>
    <scope>NUCLEOTIDE SEQUENCE</scope>
</reference>
<dbReference type="GO" id="GO:0032502">
    <property type="term" value="P:developmental process"/>
    <property type="evidence" value="ECO:0007669"/>
    <property type="project" value="TreeGrafter"/>
</dbReference>
<comment type="caution">
    <text evidence="3">The sequence shown here is derived from an EMBL/GenBank/DDBJ whole genome shotgun (WGS) entry which is preliminary data.</text>
</comment>
<name>A0A8S2IS86_9BILA</name>
<dbReference type="EMBL" id="CAJOBA010006587">
    <property type="protein sequence ID" value="CAF3777048.1"/>
    <property type="molecule type" value="Genomic_DNA"/>
</dbReference>
<dbReference type="InterPro" id="IPR036638">
    <property type="entry name" value="HLH_DNA-bd_sf"/>
</dbReference>
<dbReference type="InterPro" id="IPR050283">
    <property type="entry name" value="E-box_TF_Regulators"/>
</dbReference>
<dbReference type="GO" id="GO:0046983">
    <property type="term" value="F:protein dimerization activity"/>
    <property type="evidence" value="ECO:0007669"/>
    <property type="project" value="InterPro"/>
</dbReference>
<evidence type="ECO:0000259" key="1">
    <source>
        <dbReference type="PROSITE" id="PS50888"/>
    </source>
</evidence>
<dbReference type="EMBL" id="CAJNOK010006580">
    <property type="protein sequence ID" value="CAF1008061.1"/>
    <property type="molecule type" value="Genomic_DNA"/>
</dbReference>
<sequence>MSLQPFQNQLVYPSPVHFQSSHPTYSYYLPFTSLPEEINPLFNTSSSFSSGYDSLHTSCEQCLSPIFSQNDRKACYFSTPQSCLYPSILNSTEHLTTSDYDNSSSSPIKRTKYSKLTLDQRHAANNRERKRMETLNEAFDHLKDLLPIQVGKKRRRMSRMDIVSGAIAYIQQLQKLVVDN</sequence>
<dbReference type="GO" id="GO:0000977">
    <property type="term" value="F:RNA polymerase II transcription regulatory region sequence-specific DNA binding"/>
    <property type="evidence" value="ECO:0007669"/>
    <property type="project" value="TreeGrafter"/>
</dbReference>
<evidence type="ECO:0000313" key="3">
    <source>
        <dbReference type="EMBL" id="CAF3777048.1"/>
    </source>
</evidence>
<dbReference type="Proteomes" id="UP000682733">
    <property type="component" value="Unassembled WGS sequence"/>
</dbReference>
<dbReference type="PANTHER" id="PTHR23349:SF111">
    <property type="entry name" value="BHLH DOMAIN-CONTAINING PROTEIN"/>
    <property type="match status" value="1"/>
</dbReference>
<dbReference type="PANTHER" id="PTHR23349">
    <property type="entry name" value="BASIC HELIX-LOOP-HELIX TRANSCRIPTION FACTOR, TWIST"/>
    <property type="match status" value="1"/>
</dbReference>
<dbReference type="Gene3D" id="4.10.280.10">
    <property type="entry name" value="Helix-loop-helix DNA-binding domain"/>
    <property type="match status" value="1"/>
</dbReference>
<feature type="domain" description="BHLH" evidence="1">
    <location>
        <begin position="119"/>
        <end position="173"/>
    </location>
</feature>
<protein>
    <recommendedName>
        <fullName evidence="1">BHLH domain-containing protein</fullName>
    </recommendedName>
</protein>